<dbReference type="InterPro" id="IPR025665">
    <property type="entry name" value="Beta-barrel_OMP_2"/>
</dbReference>
<evidence type="ECO:0000313" key="2">
    <source>
        <dbReference type="EMBL" id="MBZ9779489.1"/>
    </source>
</evidence>
<dbReference type="SUPFAM" id="SSF56925">
    <property type="entry name" value="OMPA-like"/>
    <property type="match status" value="1"/>
</dbReference>
<dbReference type="EMBL" id="JAIQZE010000013">
    <property type="protein sequence ID" value="MBZ9779489.1"/>
    <property type="molecule type" value="Genomic_DNA"/>
</dbReference>
<accession>A0ABS7XKH0</accession>
<organism evidence="2 3">
    <name type="scientific">Psychroflexus longus</name>
    <dbReference type="NCBI Taxonomy" id="2873596"/>
    <lineage>
        <taxon>Bacteria</taxon>
        <taxon>Pseudomonadati</taxon>
        <taxon>Bacteroidota</taxon>
        <taxon>Flavobacteriia</taxon>
        <taxon>Flavobacteriales</taxon>
        <taxon>Flavobacteriaceae</taxon>
        <taxon>Psychroflexus</taxon>
    </lineage>
</organism>
<comment type="caution">
    <text evidence="2">The sequence shown here is derived from an EMBL/GenBank/DDBJ whole genome shotgun (WGS) entry which is preliminary data.</text>
</comment>
<dbReference type="Pfam" id="PF13568">
    <property type="entry name" value="OMP_b-brl_2"/>
    <property type="match status" value="1"/>
</dbReference>
<dbReference type="InterPro" id="IPR011250">
    <property type="entry name" value="OMP/PagP_B-barrel"/>
</dbReference>
<keyword evidence="3" id="KW-1185">Reference proteome</keyword>
<feature type="domain" description="Outer membrane protein beta-barrel" evidence="1">
    <location>
        <begin position="19"/>
        <end position="169"/>
    </location>
</feature>
<evidence type="ECO:0000313" key="3">
    <source>
        <dbReference type="Proteomes" id="UP001199314"/>
    </source>
</evidence>
<dbReference type="Proteomes" id="UP001199314">
    <property type="component" value="Unassembled WGS sequence"/>
</dbReference>
<reference evidence="3" key="1">
    <citation type="submission" date="2023-07" db="EMBL/GenBank/DDBJ databases">
        <title>Novel species isolated from saline lakes on Tibetan Plateau.</title>
        <authorList>
            <person name="Lu H."/>
        </authorList>
    </citation>
    <scope>NUCLEOTIDE SEQUENCE [LARGE SCALE GENOMIC DNA]</scope>
    <source>
        <strain evidence="3">CAK8W</strain>
    </source>
</reference>
<gene>
    <name evidence="2" type="ORF">LB452_11210</name>
</gene>
<name>A0ABS7XKH0_9FLAO</name>
<protein>
    <submittedName>
        <fullName evidence="2">PorT family protein</fullName>
    </submittedName>
</protein>
<evidence type="ECO:0000259" key="1">
    <source>
        <dbReference type="Pfam" id="PF13568"/>
    </source>
</evidence>
<proteinExistence type="predicted"/>
<sequence length="200" mass="22596">MKLLIPICILCLSIPQLSFSQQDSPDHLNYGVKAGKSFYSFSEDAVEPRTDLSFYAGGFVSTSFSSKLKLQTELLFEAYNLRDNNFFNIETNILQLSVPVFVKFEALPNLFLNAGGFAGYRIDVNTDGDNIINNNLIKDWDAGLLTGADYHFDNGLFFEIRYNYGLVDIQNQPQSDLADLIIYDSEIKTRSFFIGVGFQF</sequence>
<dbReference type="RefSeq" id="WP_224461827.1">
    <property type="nucleotide sequence ID" value="NZ_JAIQZE010000013.1"/>
</dbReference>